<name>A0A5C6D1Z7_9BACT</name>
<feature type="signal peptide" evidence="1">
    <location>
        <begin position="1"/>
        <end position="20"/>
    </location>
</feature>
<evidence type="ECO:0000313" key="4">
    <source>
        <dbReference type="Proteomes" id="UP000318437"/>
    </source>
</evidence>
<proteinExistence type="predicted"/>
<dbReference type="PANTHER" id="PTHR22946">
    <property type="entry name" value="DIENELACTONE HYDROLASE DOMAIN-CONTAINING PROTEIN-RELATED"/>
    <property type="match status" value="1"/>
</dbReference>
<dbReference type="EMBL" id="SJPS01000001">
    <property type="protein sequence ID" value="TWU29677.1"/>
    <property type="molecule type" value="Genomic_DNA"/>
</dbReference>
<dbReference type="PANTHER" id="PTHR22946:SF0">
    <property type="entry name" value="DIENELACTONE HYDROLASE DOMAIN-CONTAINING PROTEIN"/>
    <property type="match status" value="1"/>
</dbReference>
<dbReference type="Proteomes" id="UP000318437">
    <property type="component" value="Unassembled WGS sequence"/>
</dbReference>
<dbReference type="InterPro" id="IPR002925">
    <property type="entry name" value="Dienelactn_hydro"/>
</dbReference>
<gene>
    <name evidence="3" type="primary">clcD_1</name>
    <name evidence="3" type="ORF">Pla144_04560</name>
</gene>
<keyword evidence="3" id="KW-0378">Hydrolase</keyword>
<evidence type="ECO:0000256" key="1">
    <source>
        <dbReference type="SAM" id="SignalP"/>
    </source>
</evidence>
<protein>
    <submittedName>
        <fullName evidence="3">Carboxymethylenebutenolidase</fullName>
        <ecNumber evidence="3">3.1.1.45</ecNumber>
    </submittedName>
</protein>
<feature type="domain" description="Dienelactone hydrolase" evidence="2">
    <location>
        <begin position="38"/>
        <end position="256"/>
    </location>
</feature>
<dbReference type="Gene3D" id="3.40.50.1820">
    <property type="entry name" value="alpha/beta hydrolase"/>
    <property type="match status" value="1"/>
</dbReference>
<dbReference type="Pfam" id="PF01738">
    <property type="entry name" value="DLH"/>
    <property type="match status" value="1"/>
</dbReference>
<comment type="caution">
    <text evidence="3">The sequence shown here is derived from an EMBL/GenBank/DDBJ whole genome shotgun (WGS) entry which is preliminary data.</text>
</comment>
<organism evidence="3 4">
    <name type="scientific">Bythopirellula polymerisocia</name>
    <dbReference type="NCBI Taxonomy" id="2528003"/>
    <lineage>
        <taxon>Bacteria</taxon>
        <taxon>Pseudomonadati</taxon>
        <taxon>Planctomycetota</taxon>
        <taxon>Planctomycetia</taxon>
        <taxon>Pirellulales</taxon>
        <taxon>Lacipirellulaceae</taxon>
        <taxon>Bythopirellula</taxon>
    </lineage>
</organism>
<evidence type="ECO:0000259" key="2">
    <source>
        <dbReference type="Pfam" id="PF01738"/>
    </source>
</evidence>
<dbReference type="SUPFAM" id="SSF53474">
    <property type="entry name" value="alpha/beta-Hydrolases"/>
    <property type="match status" value="1"/>
</dbReference>
<dbReference type="OrthoDB" id="9771666at2"/>
<dbReference type="EC" id="3.1.1.45" evidence="3"/>
<keyword evidence="4" id="KW-1185">Reference proteome</keyword>
<sequence precursor="true">MFIRHATALILLVLANTAQAEVQTKTITYQDGDVECHGYLAWDDAIEGKRPGVLVVHEWWGLNDYARERTEQLAELGYVAFAADIYGEGKTTTHPADAGKMAGEVRANVDQWRTRAQAALDVLESQPQCDTSKLAAIGYCFGGATALQLAYTGANLDAVVTFHGALPAATLEEAKQIKAELLINHGADDTFVNEEAVANFKKSLDDAGVTYEFIAYPGAVHSFTVPNADSVGMPGIKYNKEADEKSWQAMRDLFERKLDK</sequence>
<dbReference type="GO" id="GO:0008806">
    <property type="term" value="F:carboxymethylenebutenolidase activity"/>
    <property type="evidence" value="ECO:0007669"/>
    <property type="project" value="UniProtKB-EC"/>
</dbReference>
<dbReference type="RefSeq" id="WP_146447669.1">
    <property type="nucleotide sequence ID" value="NZ_SJPS01000001.1"/>
</dbReference>
<evidence type="ECO:0000313" key="3">
    <source>
        <dbReference type="EMBL" id="TWU29677.1"/>
    </source>
</evidence>
<reference evidence="3 4" key="1">
    <citation type="submission" date="2019-02" db="EMBL/GenBank/DDBJ databases">
        <title>Deep-cultivation of Planctomycetes and their phenomic and genomic characterization uncovers novel biology.</title>
        <authorList>
            <person name="Wiegand S."/>
            <person name="Jogler M."/>
            <person name="Boedeker C."/>
            <person name="Pinto D."/>
            <person name="Vollmers J."/>
            <person name="Rivas-Marin E."/>
            <person name="Kohn T."/>
            <person name="Peeters S.H."/>
            <person name="Heuer A."/>
            <person name="Rast P."/>
            <person name="Oberbeckmann S."/>
            <person name="Bunk B."/>
            <person name="Jeske O."/>
            <person name="Meyerdierks A."/>
            <person name="Storesund J.E."/>
            <person name="Kallscheuer N."/>
            <person name="Luecker S."/>
            <person name="Lage O.M."/>
            <person name="Pohl T."/>
            <person name="Merkel B.J."/>
            <person name="Hornburger P."/>
            <person name="Mueller R.-W."/>
            <person name="Bruemmer F."/>
            <person name="Labrenz M."/>
            <person name="Spormann A.M."/>
            <person name="Op Den Camp H."/>
            <person name="Overmann J."/>
            <person name="Amann R."/>
            <person name="Jetten M.S.M."/>
            <person name="Mascher T."/>
            <person name="Medema M.H."/>
            <person name="Devos D.P."/>
            <person name="Kaster A.-K."/>
            <person name="Ovreas L."/>
            <person name="Rohde M."/>
            <person name="Galperin M.Y."/>
            <person name="Jogler C."/>
        </authorList>
    </citation>
    <scope>NUCLEOTIDE SEQUENCE [LARGE SCALE GENOMIC DNA]</scope>
    <source>
        <strain evidence="3 4">Pla144</strain>
    </source>
</reference>
<dbReference type="InterPro" id="IPR050261">
    <property type="entry name" value="FrsA_esterase"/>
</dbReference>
<keyword evidence="1" id="KW-0732">Signal</keyword>
<dbReference type="InterPro" id="IPR029058">
    <property type="entry name" value="AB_hydrolase_fold"/>
</dbReference>
<accession>A0A5C6D1Z7</accession>
<dbReference type="AlphaFoldDB" id="A0A5C6D1Z7"/>
<feature type="chain" id="PRO_5023067538" evidence="1">
    <location>
        <begin position="21"/>
        <end position="260"/>
    </location>
</feature>